<dbReference type="Proteomes" id="UP001055153">
    <property type="component" value="Unassembled WGS sequence"/>
</dbReference>
<accession>A0ABQ4SFA2</accession>
<evidence type="ECO:0000313" key="1">
    <source>
        <dbReference type="EMBL" id="GJE01078.1"/>
    </source>
</evidence>
<reference evidence="1" key="1">
    <citation type="journal article" date="2021" name="Front. Microbiol.">
        <title>Comprehensive Comparative Genomics and Phenotyping of Methylobacterium Species.</title>
        <authorList>
            <person name="Alessa O."/>
            <person name="Ogura Y."/>
            <person name="Fujitani Y."/>
            <person name="Takami H."/>
            <person name="Hayashi T."/>
            <person name="Sahin N."/>
            <person name="Tani A."/>
        </authorList>
    </citation>
    <scope>NUCLEOTIDE SEQUENCE</scope>
    <source>
        <strain evidence="1">DSM 17168</strain>
    </source>
</reference>
<name>A0ABQ4SFA2_9HYPH</name>
<reference evidence="1" key="2">
    <citation type="submission" date="2021-08" db="EMBL/GenBank/DDBJ databases">
        <authorList>
            <person name="Tani A."/>
            <person name="Ola A."/>
            <person name="Ogura Y."/>
            <person name="Katsura K."/>
            <person name="Hayashi T."/>
        </authorList>
    </citation>
    <scope>NUCLEOTIDE SEQUENCE</scope>
    <source>
        <strain evidence="1">DSM 17168</strain>
    </source>
</reference>
<keyword evidence="2" id="KW-1185">Reference proteome</keyword>
<dbReference type="RefSeq" id="WP_238235887.1">
    <property type="nucleotide sequence ID" value="NZ_BPQQ01000034.1"/>
</dbReference>
<evidence type="ECO:0000313" key="2">
    <source>
        <dbReference type="Proteomes" id="UP001055153"/>
    </source>
</evidence>
<proteinExistence type="predicted"/>
<dbReference type="EMBL" id="BPQQ01000034">
    <property type="protein sequence ID" value="GJE01078.1"/>
    <property type="molecule type" value="Genomic_DNA"/>
</dbReference>
<organism evidence="1 2">
    <name type="scientific">Methylobacterium isbiliense</name>
    <dbReference type="NCBI Taxonomy" id="315478"/>
    <lineage>
        <taxon>Bacteria</taxon>
        <taxon>Pseudomonadati</taxon>
        <taxon>Pseudomonadota</taxon>
        <taxon>Alphaproteobacteria</taxon>
        <taxon>Hyphomicrobiales</taxon>
        <taxon>Methylobacteriaceae</taxon>
        <taxon>Methylobacterium</taxon>
    </lineage>
</organism>
<protein>
    <submittedName>
        <fullName evidence="1">Uncharacterized protein</fullName>
    </submittedName>
</protein>
<gene>
    <name evidence="1" type="ORF">GMJLKIPL_3007</name>
</gene>
<sequence length="86" mass="9700">MATFQEVDSVRPQAWDEVQSRLHMRPRGVGVTRCGEGYGLKAVLPRAPDDMPPAFLLGVPVTYDVDREGPRLLGSVPAWRRKLDRR</sequence>
<comment type="caution">
    <text evidence="1">The sequence shown here is derived from an EMBL/GenBank/DDBJ whole genome shotgun (WGS) entry which is preliminary data.</text>
</comment>